<feature type="domain" description="CEP-1 C-terminal SAM" evidence="14">
    <location>
        <begin position="433"/>
        <end position="534"/>
    </location>
</feature>
<dbReference type="InterPro" id="IPR002117">
    <property type="entry name" value="p53_tumour_suppressor"/>
</dbReference>
<evidence type="ECO:0000259" key="13">
    <source>
        <dbReference type="Pfam" id="PF00870"/>
    </source>
</evidence>
<keyword evidence="4 11" id="KW-0479">Metal-binding</keyword>
<reference evidence="15" key="1">
    <citation type="submission" date="2023-10" db="EMBL/GenBank/DDBJ databases">
        <title>Genome assembly of Pristionchus species.</title>
        <authorList>
            <person name="Yoshida K."/>
            <person name="Sommer R.J."/>
        </authorList>
    </citation>
    <scope>NUCLEOTIDE SEQUENCE</scope>
    <source>
        <strain evidence="15">RS5133</strain>
    </source>
</reference>
<dbReference type="GO" id="GO:0005634">
    <property type="term" value="C:nucleus"/>
    <property type="evidence" value="ECO:0007669"/>
    <property type="project" value="UniProtKB-SubCell"/>
</dbReference>
<evidence type="ECO:0000256" key="5">
    <source>
        <dbReference type="ARBA" id="ARBA00022833"/>
    </source>
</evidence>
<dbReference type="GO" id="GO:0000978">
    <property type="term" value="F:RNA polymerase II cis-regulatory region sequence-specific DNA binding"/>
    <property type="evidence" value="ECO:0007669"/>
    <property type="project" value="TreeGrafter"/>
</dbReference>
<feature type="domain" description="p53 DNA-binding" evidence="13">
    <location>
        <begin position="134"/>
        <end position="310"/>
    </location>
</feature>
<dbReference type="Pfam" id="PF00870">
    <property type="entry name" value="P53"/>
    <property type="match status" value="1"/>
</dbReference>
<dbReference type="SUPFAM" id="SSF47719">
    <property type="entry name" value="p53 tetramerization domain"/>
    <property type="match status" value="1"/>
</dbReference>
<dbReference type="Gene3D" id="2.60.40.720">
    <property type="match status" value="1"/>
</dbReference>
<evidence type="ECO:0000256" key="3">
    <source>
        <dbReference type="ARBA" id="ARBA00022703"/>
    </source>
</evidence>
<dbReference type="Proteomes" id="UP001432322">
    <property type="component" value="Unassembled WGS sequence"/>
</dbReference>
<dbReference type="PANTHER" id="PTHR11447:SF16">
    <property type="entry name" value="P53 PROTEIN LONG FORM VARIANT 1"/>
    <property type="match status" value="1"/>
</dbReference>
<evidence type="ECO:0000256" key="8">
    <source>
        <dbReference type="ARBA" id="ARBA00023159"/>
    </source>
</evidence>
<keyword evidence="3" id="KW-0053">Apoptosis</keyword>
<feature type="compositionally biased region" description="Basic and acidic residues" evidence="12">
    <location>
        <begin position="342"/>
        <end position="357"/>
    </location>
</feature>
<dbReference type="PRINTS" id="PR00386">
    <property type="entry name" value="P53SUPPRESSR"/>
</dbReference>
<evidence type="ECO:0000256" key="10">
    <source>
        <dbReference type="ARBA" id="ARBA00023242"/>
    </source>
</evidence>
<evidence type="ECO:0000256" key="6">
    <source>
        <dbReference type="ARBA" id="ARBA00023015"/>
    </source>
</evidence>
<sequence length="540" mass="60956">YQLRSSQRATDDLHEYETPGMDEFNGPMLSESDIMRDSQGFELFLNGSFGGRFTAMRPLSASDVQMNLQAVSKSEEDPMLCKANFIPEDEVGLNNNMFQQQAEVWQPLGGHPGENSWPADEYDGGFVHSQGHSMPYSFVVAVMPQQKASNREYLLLDQLLFAKYNAPIPFNFLLSPSNAAAQTGIPMPSGMSIRMSLRYAEPVSDDKRVVSRCHVHSERDSNVSTNMFPFVLNHRDAVYDKTTLHVTIPSSTVVSLTFFCYSSCAGGIDRKPVFILFELLNEDGSVAQEAQMAVKVCANPSRDAPKEQERKRREEEKCGRGRVKSEASSEMGGSEKKAKKRKQEELNEMGREIRRYDSTSPMPTMTTPSPGWNPTMTAPRVAPERRDSKLDFRCGSADGVPMEMTPSSSRKSSKEEEDDDDKVYTITIRGKKKYQEVMKHVQLLETKERYSKRNDEENPFANLTQLTGEMGISTWLDQYKLCEELYVERFKLMGVNTLYDVEAAFHPTLFSTVIGIPNADAARLNKIYLNWLNLSANLDN</sequence>
<evidence type="ECO:0000313" key="15">
    <source>
        <dbReference type="EMBL" id="GMT14427.1"/>
    </source>
</evidence>
<evidence type="ECO:0000256" key="2">
    <source>
        <dbReference type="ARBA" id="ARBA00006167"/>
    </source>
</evidence>
<dbReference type="GO" id="GO:0000981">
    <property type="term" value="F:DNA-binding transcription factor activity, RNA polymerase II-specific"/>
    <property type="evidence" value="ECO:0007669"/>
    <property type="project" value="TreeGrafter"/>
</dbReference>
<dbReference type="AlphaFoldDB" id="A0AAV5V833"/>
<gene>
    <name evidence="15" type="ORF">PFISCL1PPCAC_5724</name>
</gene>
<comment type="similarity">
    <text evidence="2">Belongs to the p53 family.</text>
</comment>
<dbReference type="GO" id="GO:0046872">
    <property type="term" value="F:metal ion binding"/>
    <property type="evidence" value="ECO:0007669"/>
    <property type="project" value="UniProtKB-KW"/>
</dbReference>
<feature type="binding site" evidence="11">
    <location>
        <position position="264"/>
    </location>
    <ligand>
        <name>Zn(2+)</name>
        <dbReference type="ChEBI" id="CHEBI:29105"/>
    </ligand>
</feature>
<evidence type="ECO:0000256" key="9">
    <source>
        <dbReference type="ARBA" id="ARBA00023163"/>
    </source>
</evidence>
<feature type="non-terminal residue" evidence="15">
    <location>
        <position position="1"/>
    </location>
</feature>
<evidence type="ECO:0000256" key="1">
    <source>
        <dbReference type="ARBA" id="ARBA00004123"/>
    </source>
</evidence>
<feature type="region of interest" description="Disordered" evidence="12">
    <location>
        <begin position="301"/>
        <end position="421"/>
    </location>
</feature>
<dbReference type="InterPro" id="IPR012346">
    <property type="entry name" value="p53/RUNT-type_TF_DNA-bd_sf"/>
</dbReference>
<organism evidence="15 16">
    <name type="scientific">Pristionchus fissidentatus</name>
    <dbReference type="NCBI Taxonomy" id="1538716"/>
    <lineage>
        <taxon>Eukaryota</taxon>
        <taxon>Metazoa</taxon>
        <taxon>Ecdysozoa</taxon>
        <taxon>Nematoda</taxon>
        <taxon>Chromadorea</taxon>
        <taxon>Rhabditida</taxon>
        <taxon>Rhabditina</taxon>
        <taxon>Diplogasteromorpha</taxon>
        <taxon>Diplogasteroidea</taxon>
        <taxon>Neodiplogasteridae</taxon>
        <taxon>Pristionchus</taxon>
    </lineage>
</organism>
<proteinExistence type="inferred from homology"/>
<dbReference type="InterPro" id="IPR036674">
    <property type="entry name" value="p53_tetramer_sf"/>
</dbReference>
<dbReference type="InterPro" id="IPR011615">
    <property type="entry name" value="p53_DNA-bd"/>
</dbReference>
<keyword evidence="5 11" id="KW-0862">Zinc</keyword>
<name>A0AAV5V833_9BILA</name>
<dbReference type="PANTHER" id="PTHR11447">
    <property type="entry name" value="CELLULAR TUMOR ANTIGEN P53"/>
    <property type="match status" value="1"/>
</dbReference>
<keyword evidence="8" id="KW-0010">Activator</keyword>
<feature type="compositionally biased region" description="Basic and acidic residues" evidence="12">
    <location>
        <begin position="382"/>
        <end position="392"/>
    </location>
</feature>
<feature type="compositionally biased region" description="Basic and acidic residues" evidence="12">
    <location>
        <begin position="303"/>
        <end position="327"/>
    </location>
</feature>
<evidence type="ECO:0000259" key="14">
    <source>
        <dbReference type="Pfam" id="PF21907"/>
    </source>
</evidence>
<evidence type="ECO:0000256" key="4">
    <source>
        <dbReference type="ARBA" id="ARBA00022723"/>
    </source>
</evidence>
<comment type="caution">
    <text evidence="15">The sequence shown here is derived from an EMBL/GenBank/DDBJ whole genome shotgun (WGS) entry which is preliminary data.</text>
</comment>
<keyword evidence="6" id="KW-0805">Transcription regulation</keyword>
<evidence type="ECO:0000256" key="12">
    <source>
        <dbReference type="SAM" id="MobiDB-lite"/>
    </source>
</evidence>
<feature type="compositionally biased region" description="Low complexity" evidence="12">
    <location>
        <begin position="358"/>
        <end position="370"/>
    </location>
</feature>
<comment type="cofactor">
    <cofactor evidence="11">
        <name>Zn(2+)</name>
        <dbReference type="ChEBI" id="CHEBI:29105"/>
    </cofactor>
    <text evidence="11">Binds 1 zinc ion per subunit.</text>
</comment>
<keyword evidence="16" id="KW-1185">Reference proteome</keyword>
<dbReference type="InterPro" id="IPR054106">
    <property type="entry name" value="CEP-1_C"/>
</dbReference>
<keyword evidence="10" id="KW-0539">Nucleus</keyword>
<keyword evidence="7" id="KW-0238">DNA-binding</keyword>
<evidence type="ECO:0000256" key="11">
    <source>
        <dbReference type="PIRSR" id="PIRSR602117-1"/>
    </source>
</evidence>
<protein>
    <submittedName>
        <fullName evidence="15">Uncharacterized protein</fullName>
    </submittedName>
</protein>
<dbReference type="GO" id="GO:0006915">
    <property type="term" value="P:apoptotic process"/>
    <property type="evidence" value="ECO:0007669"/>
    <property type="project" value="UniProtKB-KW"/>
</dbReference>
<evidence type="ECO:0000256" key="7">
    <source>
        <dbReference type="ARBA" id="ARBA00023125"/>
    </source>
</evidence>
<accession>A0AAV5V833</accession>
<feature type="binding site" evidence="11">
    <location>
        <position position="260"/>
    </location>
    <ligand>
        <name>Zn(2+)</name>
        <dbReference type="ChEBI" id="CHEBI:29105"/>
    </ligand>
</feature>
<dbReference type="InterPro" id="IPR008967">
    <property type="entry name" value="p53-like_TF_DNA-bd_sf"/>
</dbReference>
<keyword evidence="9" id="KW-0804">Transcription</keyword>
<dbReference type="SUPFAM" id="SSF49417">
    <property type="entry name" value="p53-like transcription factors"/>
    <property type="match status" value="1"/>
</dbReference>
<evidence type="ECO:0000313" key="16">
    <source>
        <dbReference type="Proteomes" id="UP001432322"/>
    </source>
</evidence>
<comment type="subcellular location">
    <subcellularLocation>
        <location evidence="1">Nucleus</location>
    </subcellularLocation>
</comment>
<dbReference type="EMBL" id="BTSY01000002">
    <property type="protein sequence ID" value="GMT14427.1"/>
    <property type="molecule type" value="Genomic_DNA"/>
</dbReference>
<dbReference type="Pfam" id="PF21907">
    <property type="entry name" value="SAM_CEP-1_C"/>
    <property type="match status" value="1"/>
</dbReference>
<dbReference type="GO" id="GO:0051262">
    <property type="term" value="P:protein tetramerization"/>
    <property type="evidence" value="ECO:0007669"/>
    <property type="project" value="InterPro"/>
</dbReference>